<dbReference type="Gene3D" id="1.10.340.70">
    <property type="match status" value="1"/>
</dbReference>
<comment type="caution">
    <text evidence="2">The sequence shown here is derived from an EMBL/GenBank/DDBJ whole genome shotgun (WGS) entry which is preliminary data.</text>
</comment>
<proteinExistence type="predicted"/>
<protein>
    <submittedName>
        <fullName evidence="2">Integrase catalytic domain-containing protein</fullName>
    </submittedName>
</protein>
<dbReference type="OrthoDB" id="8057979at2759"/>
<name>A0A8X6TM76_NEPPI</name>
<dbReference type="PANTHER" id="PTHR47331:SF6">
    <property type="entry name" value="DOUBLECORTIN DOMAIN-CONTAINING PROTEIN"/>
    <property type="match status" value="1"/>
</dbReference>
<evidence type="ECO:0000313" key="3">
    <source>
        <dbReference type="Proteomes" id="UP000887013"/>
    </source>
</evidence>
<gene>
    <name evidence="2" type="primary">X975_02648</name>
    <name evidence="2" type="ORF">NPIL_287571</name>
</gene>
<sequence length="118" mass="13637">MKYIQEENYPEDIKALKTNKSISKDSKIFKLSPFLSENGRLQNANLSVTHKHPIVLPSNHRLVKMIIYDAHEKVFHSGVSATLTQIREKYWIIKGRQSIKSTLSRCIICKRFNVLPGK</sequence>
<feature type="domain" description="Integrase zinc-binding" evidence="1">
    <location>
        <begin position="59"/>
        <end position="113"/>
    </location>
</feature>
<evidence type="ECO:0000313" key="2">
    <source>
        <dbReference type="EMBL" id="GFT22970.1"/>
    </source>
</evidence>
<accession>A0A8X6TM76</accession>
<dbReference type="Pfam" id="PF17921">
    <property type="entry name" value="Integrase_H2C2"/>
    <property type="match status" value="1"/>
</dbReference>
<dbReference type="InterPro" id="IPR041588">
    <property type="entry name" value="Integrase_H2C2"/>
</dbReference>
<organism evidence="2 3">
    <name type="scientific">Nephila pilipes</name>
    <name type="common">Giant wood spider</name>
    <name type="synonym">Nephila maculata</name>
    <dbReference type="NCBI Taxonomy" id="299642"/>
    <lineage>
        <taxon>Eukaryota</taxon>
        <taxon>Metazoa</taxon>
        <taxon>Ecdysozoa</taxon>
        <taxon>Arthropoda</taxon>
        <taxon>Chelicerata</taxon>
        <taxon>Arachnida</taxon>
        <taxon>Araneae</taxon>
        <taxon>Araneomorphae</taxon>
        <taxon>Entelegynae</taxon>
        <taxon>Araneoidea</taxon>
        <taxon>Nephilidae</taxon>
        <taxon>Nephila</taxon>
    </lineage>
</organism>
<dbReference type="Proteomes" id="UP000887013">
    <property type="component" value="Unassembled WGS sequence"/>
</dbReference>
<reference evidence="2" key="1">
    <citation type="submission" date="2020-08" db="EMBL/GenBank/DDBJ databases">
        <title>Multicomponent nature underlies the extraordinary mechanical properties of spider dragline silk.</title>
        <authorList>
            <person name="Kono N."/>
            <person name="Nakamura H."/>
            <person name="Mori M."/>
            <person name="Yoshida Y."/>
            <person name="Ohtoshi R."/>
            <person name="Malay A.D."/>
            <person name="Moran D.A.P."/>
            <person name="Tomita M."/>
            <person name="Numata K."/>
            <person name="Arakawa K."/>
        </authorList>
    </citation>
    <scope>NUCLEOTIDE SEQUENCE</scope>
</reference>
<dbReference type="PANTHER" id="PTHR47331">
    <property type="entry name" value="PHD-TYPE DOMAIN-CONTAINING PROTEIN"/>
    <property type="match status" value="1"/>
</dbReference>
<dbReference type="EMBL" id="BMAW01106175">
    <property type="protein sequence ID" value="GFT22970.1"/>
    <property type="molecule type" value="Genomic_DNA"/>
</dbReference>
<evidence type="ECO:0000259" key="1">
    <source>
        <dbReference type="Pfam" id="PF17921"/>
    </source>
</evidence>
<keyword evidence="3" id="KW-1185">Reference proteome</keyword>
<dbReference type="AlphaFoldDB" id="A0A8X6TM76"/>